<evidence type="ECO:0000256" key="3">
    <source>
        <dbReference type="ARBA" id="ARBA00022475"/>
    </source>
</evidence>
<feature type="transmembrane region" description="Helical" evidence="7">
    <location>
        <begin position="92"/>
        <end position="125"/>
    </location>
</feature>
<evidence type="ECO:0000256" key="5">
    <source>
        <dbReference type="ARBA" id="ARBA00022989"/>
    </source>
</evidence>
<evidence type="ECO:0000313" key="9">
    <source>
        <dbReference type="Proteomes" id="UP000290889"/>
    </source>
</evidence>
<dbReference type="Proteomes" id="UP000290889">
    <property type="component" value="Chromosome"/>
</dbReference>
<feature type="transmembrane region" description="Helical" evidence="7">
    <location>
        <begin position="21"/>
        <end position="39"/>
    </location>
</feature>
<sequence>MGTIKAWNKWANAHTYYGLDLVRAALGVFLILKGVNFMSDAEAMALVMDPFRELPGSMMLIHYVAAAHFVGGFFIIIGLLTRWSVALQIPILLGAILTNFLGVMIVSNLVQAVVVFLICGFFIFYGSGKHSLDYYLKMQK</sequence>
<feature type="transmembrane region" description="Helical" evidence="7">
    <location>
        <begin position="59"/>
        <end position="80"/>
    </location>
</feature>
<evidence type="ECO:0000256" key="4">
    <source>
        <dbReference type="ARBA" id="ARBA00022692"/>
    </source>
</evidence>
<dbReference type="GO" id="GO:0005886">
    <property type="term" value="C:plasma membrane"/>
    <property type="evidence" value="ECO:0007669"/>
    <property type="project" value="UniProtKB-SubCell"/>
</dbReference>
<keyword evidence="5 7" id="KW-1133">Transmembrane helix</keyword>
<evidence type="ECO:0000256" key="7">
    <source>
        <dbReference type="SAM" id="Phobius"/>
    </source>
</evidence>
<evidence type="ECO:0000256" key="1">
    <source>
        <dbReference type="ARBA" id="ARBA00004651"/>
    </source>
</evidence>
<keyword evidence="3" id="KW-1003">Cell membrane</keyword>
<evidence type="ECO:0000256" key="2">
    <source>
        <dbReference type="ARBA" id="ARBA00006679"/>
    </source>
</evidence>
<reference evidence="8 9" key="1">
    <citation type="submission" date="2019-01" db="EMBL/GenBank/DDBJ databases">
        <title>Muriicola soli sp. nov., isolated from soil.</title>
        <authorList>
            <person name="Kang H.J."/>
            <person name="Kim S.B."/>
        </authorList>
    </citation>
    <scope>NUCLEOTIDE SEQUENCE [LARGE SCALE GENOMIC DNA]</scope>
    <source>
        <strain evidence="8 9">MMS17-SY002</strain>
    </source>
</reference>
<accession>A0A411ECS5</accession>
<comment type="similarity">
    <text evidence="2">Belongs to the DoxX family.</text>
</comment>
<name>A0A411ECS5_9FLAO</name>
<keyword evidence="6 7" id="KW-0472">Membrane</keyword>
<evidence type="ECO:0000313" key="8">
    <source>
        <dbReference type="EMBL" id="QBA65313.1"/>
    </source>
</evidence>
<dbReference type="KEGG" id="mur:EQY75_12700"/>
<dbReference type="OrthoDB" id="680764at2"/>
<keyword evidence="9" id="KW-1185">Reference proteome</keyword>
<dbReference type="PANTHER" id="PTHR33452:SF1">
    <property type="entry name" value="INNER MEMBRANE PROTEIN YPHA-RELATED"/>
    <property type="match status" value="1"/>
</dbReference>
<comment type="subcellular location">
    <subcellularLocation>
        <location evidence="1">Cell membrane</location>
        <topology evidence="1">Multi-pass membrane protein</topology>
    </subcellularLocation>
</comment>
<proteinExistence type="inferred from homology"/>
<keyword evidence="4 7" id="KW-0812">Transmembrane</keyword>
<gene>
    <name evidence="8" type="ORF">EQY75_12700</name>
</gene>
<dbReference type="EMBL" id="CP035544">
    <property type="protein sequence ID" value="QBA65313.1"/>
    <property type="molecule type" value="Genomic_DNA"/>
</dbReference>
<evidence type="ECO:0000256" key="6">
    <source>
        <dbReference type="ARBA" id="ARBA00023136"/>
    </source>
</evidence>
<organism evidence="8 9">
    <name type="scientific">Muriicola soli</name>
    <dbReference type="NCBI Taxonomy" id="2507538"/>
    <lineage>
        <taxon>Bacteria</taxon>
        <taxon>Pseudomonadati</taxon>
        <taxon>Bacteroidota</taxon>
        <taxon>Flavobacteriia</taxon>
        <taxon>Flavobacteriales</taxon>
        <taxon>Flavobacteriaceae</taxon>
        <taxon>Muriicola</taxon>
    </lineage>
</organism>
<dbReference type="AlphaFoldDB" id="A0A411ECS5"/>
<dbReference type="InterPro" id="IPR051907">
    <property type="entry name" value="DoxX-like_oxidoreductase"/>
</dbReference>
<dbReference type="PANTHER" id="PTHR33452">
    <property type="entry name" value="OXIDOREDUCTASE CATD-RELATED"/>
    <property type="match status" value="1"/>
</dbReference>
<dbReference type="InterPro" id="IPR032808">
    <property type="entry name" value="DoxX"/>
</dbReference>
<protein>
    <submittedName>
        <fullName evidence="8">DoxX family protein</fullName>
    </submittedName>
</protein>
<dbReference type="RefSeq" id="WP_129606426.1">
    <property type="nucleotide sequence ID" value="NZ_CP035544.1"/>
</dbReference>
<dbReference type="Pfam" id="PF07681">
    <property type="entry name" value="DoxX"/>
    <property type="match status" value="1"/>
</dbReference>